<protein>
    <submittedName>
        <fullName evidence="2">Uncharacterized protein</fullName>
    </submittedName>
</protein>
<reference evidence="2" key="1">
    <citation type="submission" date="2021-03" db="EMBL/GenBank/DDBJ databases">
        <title>Revisited historic fungal species revealed as producer of novel bioactive compounds through whole genome sequencing and comparative genomics.</title>
        <authorList>
            <person name="Vignolle G.A."/>
            <person name="Hochenegger N."/>
            <person name="Mach R.L."/>
            <person name="Mach-Aigner A.R."/>
            <person name="Javad Rahimi M."/>
            <person name="Salim K.A."/>
            <person name="Chan C.M."/>
            <person name="Lim L.B.L."/>
            <person name="Cai F."/>
            <person name="Druzhinina I.S."/>
            <person name="U'Ren J.M."/>
            <person name="Derntl C."/>
        </authorList>
    </citation>
    <scope>NUCLEOTIDE SEQUENCE</scope>
    <source>
        <strain evidence="2">TUCIM 5799</strain>
    </source>
</reference>
<dbReference type="EMBL" id="JAFIMR010000061">
    <property type="protein sequence ID" value="KAI1852529.1"/>
    <property type="molecule type" value="Genomic_DNA"/>
</dbReference>
<dbReference type="Proteomes" id="UP000829685">
    <property type="component" value="Unassembled WGS sequence"/>
</dbReference>
<dbReference type="PANTHER" id="PTHR28058">
    <property type="entry name" value="37S RIBOSOMAL PROTEIN MRP51, MITOCHONDRIAL"/>
    <property type="match status" value="1"/>
</dbReference>
<sequence length="459" mass="50568">MATAKNVSPGAALLRSSRMFSMPAPISAPSDLSMATKHKSATATTPFPTHLTVTTPQASRLVGDWGFKRPFPLKTTTKSTLPLVRVRKVDSIEHVTDFRSASDHAITLKKFQEMNLDFTVPQKDDQRPPKSVFEEDADVTALTPEERVKKENIRWRFNGPWLAGMTDGEFNEYLSSTVRGKRTEFRAYLKAQLAADMTNEQNQQAQERAEEAPVPVQSSDISETAFTEHLRQLRQDPVMLFQHVSRFLDLAPLAPEEAAFNRLGALRPNKRYTFSDSPYAANGPPITHPSAGLSYLRTKNYLDNHPIYGPQQRHPPVKARIVTPKNSAANYVAKIGVAGFISKIPEGETSFNFKAGGMYNKNSAIPGLNDFQPDVVGGSKVYVEPQKVTISSTGKVVLGFGATDPSAAVVQKEMVGEGVVFEDAVKETNEALSAQRPMLQRPWAARSRSIMGSSKTYGL</sequence>
<dbReference type="AlphaFoldDB" id="A0A9Q0AG97"/>
<dbReference type="InterPro" id="IPR016712">
    <property type="entry name" value="Rbsml_bS1m-like"/>
</dbReference>
<organism evidence="2 3">
    <name type="scientific">Neoarthrinium moseri</name>
    <dbReference type="NCBI Taxonomy" id="1658444"/>
    <lineage>
        <taxon>Eukaryota</taxon>
        <taxon>Fungi</taxon>
        <taxon>Dikarya</taxon>
        <taxon>Ascomycota</taxon>
        <taxon>Pezizomycotina</taxon>
        <taxon>Sordariomycetes</taxon>
        <taxon>Xylariomycetidae</taxon>
        <taxon>Amphisphaeriales</taxon>
        <taxon>Apiosporaceae</taxon>
        <taxon>Neoarthrinium</taxon>
    </lineage>
</organism>
<dbReference type="OrthoDB" id="3913595at2759"/>
<evidence type="ECO:0000313" key="3">
    <source>
        <dbReference type="Proteomes" id="UP000829685"/>
    </source>
</evidence>
<keyword evidence="3" id="KW-1185">Reference proteome</keyword>
<comment type="caution">
    <text evidence="2">The sequence shown here is derived from an EMBL/GenBank/DDBJ whole genome shotgun (WGS) entry which is preliminary data.</text>
</comment>
<evidence type="ECO:0000313" key="2">
    <source>
        <dbReference type="EMBL" id="KAI1852529.1"/>
    </source>
</evidence>
<dbReference type="GO" id="GO:0005763">
    <property type="term" value="C:mitochondrial small ribosomal subunit"/>
    <property type="evidence" value="ECO:0007669"/>
    <property type="project" value="TreeGrafter"/>
</dbReference>
<name>A0A9Q0AG97_9PEZI</name>
<dbReference type="Pfam" id="PF11709">
    <property type="entry name" value="Mit_ribos_Mrp51"/>
    <property type="match status" value="1"/>
</dbReference>
<accession>A0A9Q0AG97</accession>
<dbReference type="PANTHER" id="PTHR28058:SF1">
    <property type="entry name" value="SMALL RIBOSOMAL SUBUNIT PROTEIN BS1M"/>
    <property type="match status" value="1"/>
</dbReference>
<dbReference type="GO" id="GO:0003735">
    <property type="term" value="F:structural constituent of ribosome"/>
    <property type="evidence" value="ECO:0007669"/>
    <property type="project" value="TreeGrafter"/>
</dbReference>
<feature type="region of interest" description="Disordered" evidence="1">
    <location>
        <begin position="198"/>
        <end position="219"/>
    </location>
</feature>
<proteinExistence type="predicted"/>
<dbReference type="GO" id="GO:0070124">
    <property type="term" value="P:mitochondrial translational initiation"/>
    <property type="evidence" value="ECO:0007669"/>
    <property type="project" value="TreeGrafter"/>
</dbReference>
<evidence type="ECO:0000256" key="1">
    <source>
        <dbReference type="SAM" id="MobiDB-lite"/>
    </source>
</evidence>
<gene>
    <name evidence="2" type="ORF">JX265_012988</name>
</gene>